<dbReference type="RefSeq" id="WP_367286306.1">
    <property type="nucleotide sequence ID" value="NZ_JBBMEY010000007.1"/>
</dbReference>
<feature type="transmembrane region" description="Helical" evidence="6">
    <location>
        <begin position="437"/>
        <end position="459"/>
    </location>
</feature>
<evidence type="ECO:0000256" key="6">
    <source>
        <dbReference type="SAM" id="Phobius"/>
    </source>
</evidence>
<organism evidence="7 8">
    <name type="scientific">Ruminococcoides intestinihominis</name>
    <dbReference type="NCBI Taxonomy" id="3133161"/>
    <lineage>
        <taxon>Bacteria</taxon>
        <taxon>Bacillati</taxon>
        <taxon>Bacillota</taxon>
        <taxon>Clostridia</taxon>
        <taxon>Eubacteriales</taxon>
        <taxon>Oscillospiraceae</taxon>
        <taxon>Ruminococcoides</taxon>
    </lineage>
</organism>
<dbReference type="Pfam" id="PF01943">
    <property type="entry name" value="Polysacc_synt"/>
    <property type="match status" value="1"/>
</dbReference>
<keyword evidence="8" id="KW-1185">Reference proteome</keyword>
<reference evidence="7 8" key="1">
    <citation type="submission" date="2024-03" db="EMBL/GenBank/DDBJ databases">
        <title>Human intestinal bacterial collection.</title>
        <authorList>
            <person name="Pauvert C."/>
            <person name="Hitch T.C.A."/>
            <person name="Clavel T."/>
        </authorList>
    </citation>
    <scope>NUCLEOTIDE SEQUENCE [LARGE SCALE GENOMIC DNA]</scope>
    <source>
        <strain evidence="7 8">CLA-AP-H18</strain>
    </source>
</reference>
<feature type="transmembrane region" description="Helical" evidence="6">
    <location>
        <begin position="49"/>
        <end position="74"/>
    </location>
</feature>
<keyword evidence="2" id="KW-1003">Cell membrane</keyword>
<evidence type="ECO:0000256" key="4">
    <source>
        <dbReference type="ARBA" id="ARBA00022989"/>
    </source>
</evidence>
<keyword evidence="5 6" id="KW-0472">Membrane</keyword>
<feature type="transmembrane region" description="Helical" evidence="6">
    <location>
        <begin position="383"/>
        <end position="401"/>
    </location>
</feature>
<dbReference type="Proteomes" id="UP001478133">
    <property type="component" value="Unassembled WGS sequence"/>
</dbReference>
<feature type="transmembrane region" description="Helical" evidence="6">
    <location>
        <begin position="211"/>
        <end position="228"/>
    </location>
</feature>
<comment type="caution">
    <text evidence="7">The sequence shown here is derived from an EMBL/GenBank/DDBJ whole genome shotgun (WGS) entry which is preliminary data.</text>
</comment>
<dbReference type="InterPro" id="IPR002797">
    <property type="entry name" value="Polysacc_synth"/>
</dbReference>
<evidence type="ECO:0000256" key="1">
    <source>
        <dbReference type="ARBA" id="ARBA00004651"/>
    </source>
</evidence>
<feature type="transmembrane region" description="Helical" evidence="6">
    <location>
        <begin position="356"/>
        <end position="377"/>
    </location>
</feature>
<feature type="transmembrane region" description="Helical" evidence="6">
    <location>
        <begin position="413"/>
        <end position="431"/>
    </location>
</feature>
<keyword evidence="4 6" id="KW-1133">Transmembrane helix</keyword>
<keyword evidence="3 6" id="KW-0812">Transmembrane</keyword>
<accession>A0ABV1HSD4</accession>
<dbReference type="PANTHER" id="PTHR30250:SF11">
    <property type="entry name" value="O-ANTIGEN TRANSPORTER-RELATED"/>
    <property type="match status" value="1"/>
</dbReference>
<name>A0ABV1HSD4_9FIRM</name>
<evidence type="ECO:0000256" key="5">
    <source>
        <dbReference type="ARBA" id="ARBA00023136"/>
    </source>
</evidence>
<feature type="transmembrane region" description="Helical" evidence="6">
    <location>
        <begin position="248"/>
        <end position="272"/>
    </location>
</feature>
<evidence type="ECO:0000313" key="8">
    <source>
        <dbReference type="Proteomes" id="UP001478133"/>
    </source>
</evidence>
<feature type="transmembrane region" description="Helical" evidence="6">
    <location>
        <begin position="293"/>
        <end position="316"/>
    </location>
</feature>
<dbReference type="EMBL" id="JBBMFI010000003">
    <property type="protein sequence ID" value="MEQ2564976.1"/>
    <property type="molecule type" value="Genomic_DNA"/>
</dbReference>
<feature type="transmembrane region" description="Helical" evidence="6">
    <location>
        <begin position="16"/>
        <end position="37"/>
    </location>
</feature>
<feature type="transmembrane region" description="Helical" evidence="6">
    <location>
        <begin position="114"/>
        <end position="132"/>
    </location>
</feature>
<comment type="subcellular location">
    <subcellularLocation>
        <location evidence="1">Cell membrane</location>
        <topology evidence="1">Multi-pass membrane protein</topology>
    </subcellularLocation>
</comment>
<dbReference type="InterPro" id="IPR050833">
    <property type="entry name" value="Poly_Biosynth_Transport"/>
</dbReference>
<evidence type="ECO:0000256" key="2">
    <source>
        <dbReference type="ARBA" id="ARBA00022475"/>
    </source>
</evidence>
<dbReference type="PANTHER" id="PTHR30250">
    <property type="entry name" value="PST FAMILY PREDICTED COLANIC ACID TRANSPORTER"/>
    <property type="match status" value="1"/>
</dbReference>
<feature type="transmembrane region" description="Helical" evidence="6">
    <location>
        <begin position="144"/>
        <end position="165"/>
    </location>
</feature>
<feature type="transmembrane region" description="Helical" evidence="6">
    <location>
        <begin position="171"/>
        <end position="190"/>
    </location>
</feature>
<evidence type="ECO:0000313" key="7">
    <source>
        <dbReference type="EMBL" id="MEQ2564976.1"/>
    </source>
</evidence>
<proteinExistence type="predicted"/>
<evidence type="ECO:0000256" key="3">
    <source>
        <dbReference type="ARBA" id="ARBA00022692"/>
    </source>
</evidence>
<protein>
    <submittedName>
        <fullName evidence="7">Oligosaccharide flippase family protein</fullName>
    </submittedName>
</protein>
<feature type="transmembrane region" description="Helical" evidence="6">
    <location>
        <begin position="328"/>
        <end position="349"/>
    </location>
</feature>
<gene>
    <name evidence="7" type="ORF">ABFO16_01845</name>
</gene>
<sequence>MKKNERGKYLAKNTALFALGNIGTKMISFFLVPIYTNALSTSEYGVTDLIASICTVLVPILTCNIGESVMRFALDEDADYDKIMNIGNLFMIISMVVGGLIVPISTLFKSTQDYSYYIYFYSITLGICQMCNCNLRGREKLTEYAVSSILHSLSIALLNILFLVVLKQGVAGYFTSYILANIITTGYAFFVGGVPSSIRHFSIDFKLLKRMISYSVVLIPTSFMWWIMNSSDRIMVSSMIGTHANGLYAVAYKLPTLLSTLSVIFNQAWSYSAIKEDKSDDREEFSNKMYDQMVKTVVIITAGLLMIMKIFMKLYVSNDYYEAWKYTPYLMIGYLFMTLGTFLSTSYTVNKDSMGFLLSGMMGAVVNIILNFAFIPIFGVSGAAFATFCGYFSVYAFRAVHTRKYLKIYVLKKKHIICYILLVVMGTTMFIDNIVGQILLVVEFLVISFIFRDFIINIFNMCKKMLGKVTAKLKRKGNNYE</sequence>
<feature type="transmembrane region" description="Helical" evidence="6">
    <location>
        <begin position="86"/>
        <end position="108"/>
    </location>
</feature>